<accession>A0ABU6QVR2</accession>
<protein>
    <submittedName>
        <fullName evidence="1">Uncharacterized protein</fullName>
    </submittedName>
</protein>
<evidence type="ECO:0000313" key="2">
    <source>
        <dbReference type="Proteomes" id="UP001341840"/>
    </source>
</evidence>
<dbReference type="Proteomes" id="UP001341840">
    <property type="component" value="Unassembled WGS sequence"/>
</dbReference>
<reference evidence="1 2" key="1">
    <citation type="journal article" date="2023" name="Plants (Basel)">
        <title>Bridging the Gap: Combining Genomics and Transcriptomics Approaches to Understand Stylosanthes scabra, an Orphan Legume from the Brazilian Caatinga.</title>
        <authorList>
            <person name="Ferreira-Neto J.R.C."/>
            <person name="da Silva M.D."/>
            <person name="Binneck E."/>
            <person name="de Melo N.F."/>
            <person name="da Silva R.H."/>
            <person name="de Melo A.L.T.M."/>
            <person name="Pandolfi V."/>
            <person name="Bustamante F.O."/>
            <person name="Brasileiro-Vidal A.C."/>
            <person name="Benko-Iseppon A.M."/>
        </authorList>
    </citation>
    <scope>NUCLEOTIDE SEQUENCE [LARGE SCALE GENOMIC DNA]</scope>
    <source>
        <tissue evidence="1">Leaves</tissue>
    </source>
</reference>
<organism evidence="1 2">
    <name type="scientific">Stylosanthes scabra</name>
    <dbReference type="NCBI Taxonomy" id="79078"/>
    <lineage>
        <taxon>Eukaryota</taxon>
        <taxon>Viridiplantae</taxon>
        <taxon>Streptophyta</taxon>
        <taxon>Embryophyta</taxon>
        <taxon>Tracheophyta</taxon>
        <taxon>Spermatophyta</taxon>
        <taxon>Magnoliopsida</taxon>
        <taxon>eudicotyledons</taxon>
        <taxon>Gunneridae</taxon>
        <taxon>Pentapetalae</taxon>
        <taxon>rosids</taxon>
        <taxon>fabids</taxon>
        <taxon>Fabales</taxon>
        <taxon>Fabaceae</taxon>
        <taxon>Papilionoideae</taxon>
        <taxon>50 kb inversion clade</taxon>
        <taxon>dalbergioids sensu lato</taxon>
        <taxon>Dalbergieae</taxon>
        <taxon>Pterocarpus clade</taxon>
        <taxon>Stylosanthes</taxon>
    </lineage>
</organism>
<evidence type="ECO:0000313" key="1">
    <source>
        <dbReference type="EMBL" id="MED6116184.1"/>
    </source>
</evidence>
<name>A0ABU6QVR2_9FABA</name>
<proteinExistence type="predicted"/>
<sequence>LLLSSETESAPKKRRFRFQEQWCSTPKVNSIVGSVWKEPFEDSAIFVLFQKLKKCHHKIVEWQRFSGSNSKKQIDEIKQKLLEAKNSIREDNKVVIEALES</sequence>
<feature type="non-terminal residue" evidence="1">
    <location>
        <position position="1"/>
    </location>
</feature>
<dbReference type="EMBL" id="JASCZI010002436">
    <property type="protein sequence ID" value="MED6116184.1"/>
    <property type="molecule type" value="Genomic_DNA"/>
</dbReference>
<keyword evidence="2" id="KW-1185">Reference proteome</keyword>
<gene>
    <name evidence="1" type="ORF">PIB30_097798</name>
</gene>
<comment type="caution">
    <text evidence="1">The sequence shown here is derived from an EMBL/GenBank/DDBJ whole genome shotgun (WGS) entry which is preliminary data.</text>
</comment>